<dbReference type="InterPro" id="IPR000792">
    <property type="entry name" value="Tscrpt_reg_LuxR_C"/>
</dbReference>
<dbReference type="InterPro" id="IPR016032">
    <property type="entry name" value="Sig_transdc_resp-reg_C-effctor"/>
</dbReference>
<protein>
    <recommendedName>
        <fullName evidence="7">Response regulator transcription factor</fullName>
    </recommendedName>
</protein>
<dbReference type="EMBL" id="QDKG01000001">
    <property type="protein sequence ID" value="PVH26900.1"/>
    <property type="molecule type" value="Genomic_DNA"/>
</dbReference>
<dbReference type="OrthoDB" id="9797341at2"/>
<dbReference type="PANTHER" id="PTHR43214">
    <property type="entry name" value="TWO-COMPONENT RESPONSE REGULATOR"/>
    <property type="match status" value="1"/>
</dbReference>
<name>A0A2T8HNB5_9SPHI</name>
<evidence type="ECO:0000259" key="3">
    <source>
        <dbReference type="PROSITE" id="PS50043"/>
    </source>
</evidence>
<accession>A0A2T8HNB5</accession>
<feature type="domain" description="HTH luxR-type" evidence="3">
    <location>
        <begin position="166"/>
        <end position="231"/>
    </location>
</feature>
<dbReference type="GO" id="GO:0006355">
    <property type="term" value="P:regulation of DNA-templated transcription"/>
    <property type="evidence" value="ECO:0007669"/>
    <property type="project" value="InterPro"/>
</dbReference>
<evidence type="ECO:0000256" key="2">
    <source>
        <dbReference type="PROSITE-ProRule" id="PRU00169"/>
    </source>
</evidence>
<organism evidence="5 6">
    <name type="scientific">Sphingobacterium corticibacter</name>
    <dbReference type="NCBI Taxonomy" id="2171749"/>
    <lineage>
        <taxon>Bacteria</taxon>
        <taxon>Pseudomonadati</taxon>
        <taxon>Bacteroidota</taxon>
        <taxon>Sphingobacteriia</taxon>
        <taxon>Sphingobacteriales</taxon>
        <taxon>Sphingobacteriaceae</taxon>
        <taxon>Sphingobacterium</taxon>
    </lineage>
</organism>
<evidence type="ECO:0000256" key="1">
    <source>
        <dbReference type="ARBA" id="ARBA00023125"/>
    </source>
</evidence>
<dbReference type="InterPro" id="IPR001789">
    <property type="entry name" value="Sig_transdc_resp-reg_receiver"/>
</dbReference>
<feature type="domain" description="Response regulatory" evidence="4">
    <location>
        <begin position="32"/>
        <end position="150"/>
    </location>
</feature>
<dbReference type="Pfam" id="PF00196">
    <property type="entry name" value="GerE"/>
    <property type="match status" value="1"/>
</dbReference>
<dbReference type="SUPFAM" id="SSF52172">
    <property type="entry name" value="CheY-like"/>
    <property type="match status" value="1"/>
</dbReference>
<dbReference type="Gene3D" id="1.10.10.10">
    <property type="entry name" value="Winged helix-like DNA-binding domain superfamily/Winged helix DNA-binding domain"/>
    <property type="match status" value="1"/>
</dbReference>
<dbReference type="SUPFAM" id="SSF46894">
    <property type="entry name" value="C-terminal effector domain of the bipartite response regulators"/>
    <property type="match status" value="1"/>
</dbReference>
<dbReference type="SMART" id="SM00421">
    <property type="entry name" value="HTH_LUXR"/>
    <property type="match status" value="1"/>
</dbReference>
<comment type="caution">
    <text evidence="5">The sequence shown here is derived from an EMBL/GenBank/DDBJ whole genome shotgun (WGS) entry which is preliminary data.</text>
</comment>
<keyword evidence="6" id="KW-1185">Reference proteome</keyword>
<keyword evidence="2" id="KW-0597">Phosphoprotein</keyword>
<feature type="modified residue" description="4-aspartylphosphate" evidence="2">
    <location>
        <position position="85"/>
    </location>
</feature>
<dbReference type="Pfam" id="PF00072">
    <property type="entry name" value="Response_reg"/>
    <property type="match status" value="1"/>
</dbReference>
<dbReference type="PROSITE" id="PS50043">
    <property type="entry name" value="HTH_LUXR_2"/>
    <property type="match status" value="1"/>
</dbReference>
<dbReference type="PANTHER" id="PTHR43214:SF43">
    <property type="entry name" value="TWO-COMPONENT RESPONSE REGULATOR"/>
    <property type="match status" value="1"/>
</dbReference>
<proteinExistence type="predicted"/>
<evidence type="ECO:0008006" key="7">
    <source>
        <dbReference type="Google" id="ProtNLM"/>
    </source>
</evidence>
<gene>
    <name evidence="5" type="ORF">DC487_04710</name>
</gene>
<evidence type="ECO:0000313" key="5">
    <source>
        <dbReference type="EMBL" id="PVH26900.1"/>
    </source>
</evidence>
<dbReference type="InterPro" id="IPR011006">
    <property type="entry name" value="CheY-like_superfamily"/>
</dbReference>
<dbReference type="CDD" id="cd00156">
    <property type="entry name" value="REC"/>
    <property type="match status" value="1"/>
</dbReference>
<reference evidence="5 6" key="1">
    <citation type="submission" date="2018-04" db="EMBL/GenBank/DDBJ databases">
        <title>Sphingobacterium cortibacter sp. nov.</title>
        <authorList>
            <person name="Li Y."/>
        </authorList>
    </citation>
    <scope>NUCLEOTIDE SEQUENCE [LARGE SCALE GENOMIC DNA]</scope>
    <source>
        <strain evidence="5 6">2c-3</strain>
    </source>
</reference>
<evidence type="ECO:0000259" key="4">
    <source>
        <dbReference type="PROSITE" id="PS50110"/>
    </source>
</evidence>
<dbReference type="GO" id="GO:0003677">
    <property type="term" value="F:DNA binding"/>
    <property type="evidence" value="ECO:0007669"/>
    <property type="project" value="UniProtKB-KW"/>
</dbReference>
<dbReference type="PRINTS" id="PR00038">
    <property type="entry name" value="HTHLUXR"/>
</dbReference>
<dbReference type="Proteomes" id="UP000245627">
    <property type="component" value="Unassembled WGS sequence"/>
</dbReference>
<sequence>MLRIGASKANCLMYICSQRIFSMSQNTILRRNAFVLDDHQLFADSFTLLLERYMQFENVQSFSKAEDLISCMTSFGTKEVYVFLDYYLYNDNGLQVFSEIKRLNKKAYIIFLTSAISTSVIHNLVSAKPHGILSKSSDIPTMIKVTNDVLKGEISIDKNLQDILDTFDQVPSFTPRELQLLKHFSLGSSISEVAEKMFLSKHTIVAHRRKMMAKADCNSIGQLIRFAHDNDLI</sequence>
<dbReference type="InterPro" id="IPR036388">
    <property type="entry name" value="WH-like_DNA-bd_sf"/>
</dbReference>
<dbReference type="GO" id="GO:0000160">
    <property type="term" value="P:phosphorelay signal transduction system"/>
    <property type="evidence" value="ECO:0007669"/>
    <property type="project" value="InterPro"/>
</dbReference>
<dbReference type="Gene3D" id="3.40.50.2300">
    <property type="match status" value="1"/>
</dbReference>
<keyword evidence="1" id="KW-0238">DNA-binding</keyword>
<evidence type="ECO:0000313" key="6">
    <source>
        <dbReference type="Proteomes" id="UP000245627"/>
    </source>
</evidence>
<dbReference type="AlphaFoldDB" id="A0A2T8HNB5"/>
<dbReference type="PROSITE" id="PS50110">
    <property type="entry name" value="RESPONSE_REGULATORY"/>
    <property type="match status" value="1"/>
</dbReference>
<dbReference type="InterPro" id="IPR039420">
    <property type="entry name" value="WalR-like"/>
</dbReference>